<name>A0A6A1VW68_9ROSI</name>
<gene>
    <name evidence="2" type="ORF">CJ030_MR4G021109</name>
</gene>
<dbReference type="Proteomes" id="UP000516437">
    <property type="component" value="Chromosome 4"/>
</dbReference>
<feature type="region of interest" description="Disordered" evidence="1">
    <location>
        <begin position="1"/>
        <end position="50"/>
    </location>
</feature>
<dbReference type="EMBL" id="RXIC02000022">
    <property type="protein sequence ID" value="KAB1217212.1"/>
    <property type="molecule type" value="Genomic_DNA"/>
</dbReference>
<reference evidence="2 3" key="1">
    <citation type="journal article" date="2019" name="Plant Biotechnol. J.">
        <title>The red bayberry genome and genetic basis of sex determination.</title>
        <authorList>
            <person name="Jia H.M."/>
            <person name="Jia H.J."/>
            <person name="Cai Q.L."/>
            <person name="Wang Y."/>
            <person name="Zhao H.B."/>
            <person name="Yang W.F."/>
            <person name="Wang G.Y."/>
            <person name="Li Y.H."/>
            <person name="Zhan D.L."/>
            <person name="Shen Y.T."/>
            <person name="Niu Q.F."/>
            <person name="Chang L."/>
            <person name="Qiu J."/>
            <person name="Zhao L."/>
            <person name="Xie H.B."/>
            <person name="Fu W.Y."/>
            <person name="Jin J."/>
            <person name="Li X.W."/>
            <person name="Jiao Y."/>
            <person name="Zhou C.C."/>
            <person name="Tu T."/>
            <person name="Chai C.Y."/>
            <person name="Gao J.L."/>
            <person name="Fan L.J."/>
            <person name="van de Weg E."/>
            <person name="Wang J.Y."/>
            <person name="Gao Z.S."/>
        </authorList>
    </citation>
    <scope>NUCLEOTIDE SEQUENCE [LARGE SCALE GENOMIC DNA]</scope>
    <source>
        <tissue evidence="2">Leaves</tissue>
    </source>
</reference>
<evidence type="ECO:0000313" key="2">
    <source>
        <dbReference type="EMBL" id="KAB1217212.1"/>
    </source>
</evidence>
<protein>
    <submittedName>
        <fullName evidence="2">Uncharacterized protein</fullName>
    </submittedName>
</protein>
<feature type="compositionally biased region" description="Polar residues" evidence="1">
    <location>
        <begin position="1"/>
        <end position="14"/>
    </location>
</feature>
<feature type="compositionally biased region" description="Low complexity" evidence="1">
    <location>
        <begin position="22"/>
        <end position="35"/>
    </location>
</feature>
<accession>A0A6A1VW68</accession>
<dbReference type="AlphaFoldDB" id="A0A6A1VW68"/>
<sequence>MEHNKTVSPLSCSPRSPHRRTASTSRPPACCSSPPSSDPPRNKSKPSNTQRYQTLLYIQGAPQTSSSKLVIRTNITSALVRMRLILTCEYAQGRAVNMSPITA</sequence>
<comment type="caution">
    <text evidence="2">The sequence shown here is derived from an EMBL/GenBank/DDBJ whole genome shotgun (WGS) entry which is preliminary data.</text>
</comment>
<organism evidence="2 3">
    <name type="scientific">Morella rubra</name>
    <name type="common">Chinese bayberry</name>
    <dbReference type="NCBI Taxonomy" id="262757"/>
    <lineage>
        <taxon>Eukaryota</taxon>
        <taxon>Viridiplantae</taxon>
        <taxon>Streptophyta</taxon>
        <taxon>Embryophyta</taxon>
        <taxon>Tracheophyta</taxon>
        <taxon>Spermatophyta</taxon>
        <taxon>Magnoliopsida</taxon>
        <taxon>eudicotyledons</taxon>
        <taxon>Gunneridae</taxon>
        <taxon>Pentapetalae</taxon>
        <taxon>rosids</taxon>
        <taxon>fabids</taxon>
        <taxon>Fagales</taxon>
        <taxon>Myricaceae</taxon>
        <taxon>Morella</taxon>
    </lineage>
</organism>
<evidence type="ECO:0000313" key="3">
    <source>
        <dbReference type="Proteomes" id="UP000516437"/>
    </source>
</evidence>
<evidence type="ECO:0000256" key="1">
    <source>
        <dbReference type="SAM" id="MobiDB-lite"/>
    </source>
</evidence>
<keyword evidence="3" id="KW-1185">Reference proteome</keyword>
<proteinExistence type="predicted"/>